<proteinExistence type="predicted"/>
<organism evidence="2 3">
    <name type="scientific">Salinactinospora qingdaonensis</name>
    <dbReference type="NCBI Taxonomy" id="702744"/>
    <lineage>
        <taxon>Bacteria</taxon>
        <taxon>Bacillati</taxon>
        <taxon>Actinomycetota</taxon>
        <taxon>Actinomycetes</taxon>
        <taxon>Streptosporangiales</taxon>
        <taxon>Nocardiopsidaceae</taxon>
        <taxon>Salinactinospora</taxon>
    </lineage>
</organism>
<evidence type="ECO:0000313" key="3">
    <source>
        <dbReference type="Proteomes" id="UP001500908"/>
    </source>
</evidence>
<gene>
    <name evidence="2" type="ORF">GCM10022402_12740</name>
</gene>
<keyword evidence="3" id="KW-1185">Reference proteome</keyword>
<feature type="region of interest" description="Disordered" evidence="1">
    <location>
        <begin position="1"/>
        <end position="44"/>
    </location>
</feature>
<name>A0ABP7FBU0_9ACTN</name>
<comment type="caution">
    <text evidence="2">The sequence shown here is derived from an EMBL/GenBank/DDBJ whole genome shotgun (WGS) entry which is preliminary data.</text>
</comment>
<dbReference type="EMBL" id="BAABDD010000004">
    <property type="protein sequence ID" value="GAA3733816.1"/>
    <property type="molecule type" value="Genomic_DNA"/>
</dbReference>
<evidence type="ECO:0000256" key="1">
    <source>
        <dbReference type="SAM" id="MobiDB-lite"/>
    </source>
</evidence>
<accession>A0ABP7FBU0</accession>
<protein>
    <submittedName>
        <fullName evidence="2">Uncharacterized protein</fullName>
    </submittedName>
</protein>
<reference evidence="3" key="1">
    <citation type="journal article" date="2019" name="Int. J. Syst. Evol. Microbiol.">
        <title>The Global Catalogue of Microorganisms (GCM) 10K type strain sequencing project: providing services to taxonomists for standard genome sequencing and annotation.</title>
        <authorList>
            <consortium name="The Broad Institute Genomics Platform"/>
            <consortium name="The Broad Institute Genome Sequencing Center for Infectious Disease"/>
            <person name="Wu L."/>
            <person name="Ma J."/>
        </authorList>
    </citation>
    <scope>NUCLEOTIDE SEQUENCE [LARGE SCALE GENOMIC DNA]</scope>
    <source>
        <strain evidence="3">JCM 17137</strain>
    </source>
</reference>
<dbReference type="RefSeq" id="WP_344968300.1">
    <property type="nucleotide sequence ID" value="NZ_BAABDD010000004.1"/>
</dbReference>
<evidence type="ECO:0000313" key="2">
    <source>
        <dbReference type="EMBL" id="GAA3733816.1"/>
    </source>
</evidence>
<sequence>MRPTTIPGPYLPAGTPAPRRLWAGTVTAPRPRRPGGGHAGTIGLAYRADSTGHGFSTPLWLKEAPAPTQ</sequence>
<dbReference type="Proteomes" id="UP001500908">
    <property type="component" value="Unassembled WGS sequence"/>
</dbReference>